<dbReference type="Proteomes" id="UP000001542">
    <property type="component" value="Unassembled WGS sequence"/>
</dbReference>
<gene>
    <name evidence="3" type="ORF">TVAG_278580</name>
</gene>
<dbReference type="VEuPathDB" id="TrichDB:TVAGG3_0438020"/>
<evidence type="ECO:0000313" key="4">
    <source>
        <dbReference type="Proteomes" id="UP000001542"/>
    </source>
</evidence>
<name>A2DU99_TRIV3</name>
<keyword evidence="4" id="KW-1185">Reference proteome</keyword>
<keyword evidence="2" id="KW-1133">Transmembrane helix</keyword>
<proteinExistence type="predicted"/>
<dbReference type="PANTHER" id="PTHR46155">
    <property type="entry name" value="BIFUNCTIONAL INHIBITOR/LIPID-TRANSFER PROTEIN/SEED STORAGE 2S ALBUMIN SUPERFAMILY PROTEIN"/>
    <property type="match status" value="1"/>
</dbReference>
<accession>A2DU99</accession>
<dbReference type="EMBL" id="DS113247">
    <property type="protein sequence ID" value="EAY16092.1"/>
    <property type="molecule type" value="Genomic_DNA"/>
</dbReference>
<sequence length="2330" mass="265594">MDTGVNLKMIVDGEEKIPKNLDKDPFHDIVFDIDYNNFTENDLFVKYIFTNTGSKPHNFSFGTYTDINFNGENFFDGNCNEVYPVDNKIVSVICNQTGKEKQKLFLDHGNYSEFYTMPDNFWYGSVPKDDPRDKYFLKFDNYNDLKVFLDPVFNAEDVETSYSWNPVMIQPGQTIIYGMRYFFMMNEGFELITATPSVPIAKGETAAIHTYMRILEKGKNYSVYQKNGDAEYSLIRTFEAKRPLDRWIFYYKDTTGQKTTVLMKIVNKNDNKSTNELAVEVPISNQKPGLILTTTGAKELYRNNESINLGWRVTGDSNYSIVFELYRNTQVVKTEKIPIELNSTHTSNTSSFLFPLDGLRSEKYNLKVFVENDLKLRNNFDYTKHFVNFTILSETNVTDLKFNKSYVLPRDKIVLTGKFYDLDTTQMITFHVKIGSQIFNSSTIQAREENQEFSINITVPEIISEKITCRVWSTDQVGTVSFDGTLPLTITERPKVRIETNITDNTISYNNWYKITVTITDDNNGTISLKLGETIQTHGYTTDKRSATAEFILEPKDIQNHKFENNPHTMKIVATDTDRYSVSDEQIKLNVTNKPIIEKNGIILPERSDPKSSVAISINYTDYDEGKTLYVYAINEDGETISFGNFRSEGKGNAIATYKTTYPSFGRYQYQFFLSSRSGVNTHDYDGDNVEFSNQIKKALISTEKPTLKLTGSADDRYGSNDTITIELTIEDDNNGRVIVYVDNNLISIPDASYTVSNGKGTKEISLLVRGYSSEKGNENHTVDIHVKDNFNVESNHVNFTFQVVNVPVIQNATVTPELLRSDIANGMNVSISVTVMDQDKGKDLYFYIKEKENKNQNGVRYSLKDVSRGEIHTYYFNYTVKSNTIPKLPLVIWVEDDNNTIEDFKYGESSPITVYVNVTEAPKMIASCYPTTIGRDEEIMIATTVYDDTKGTIHFTLNEKDLTSWDFEYEASNGVYNKTQNFTFTNPMEYGNEYNLVFYPVDEYGVHPFNSSSVKTCKLTYKNKPEIQNPQLTQLQADNDEIVNVTGTLMDYDRGKMLYIFQKIENQSPLKIGQINSTGSSQTFNLPLANLINQKSGNRSITIWATDNEDSSIDNGRNSKSDLAQLYIYMANDPNISITIPDNIYQKGEKFNVTIEVIADLSGTIYIKDETEINPDIGSISFSGNQTINKTLSFDRVGRHFLRFKAYGQNNTNSSDLTAEIFIRYVPKLNSISLDDPKFVYEPGDKVIFNIDFLYDATGYLYMFGKVDNYPEIYENNVYVNDIEDTSGYFPLMLPDTLKPGYHNVTIWLQNIHYIGDNPPKYTRSEPKTIKVLCSTAPKIDVDFDDDDIYGYDDEIKITVRINDDGINGKIKFLIDNYLIREVNYSITTRPERSSDYAYEQTFLIKIPRGVEGIQYYENYTFPLTVEVYDEYSKFDTREKYIAIINKPKVYPSKWVLKNGDADLQNSGSSVLPTDTLTISGSFDDEDYGKILYLHYKLNNYKTYRTTGKYVHSDGIPNQNFSIDFPVPQNQAYKVHGISFFFSMLENPNSETHKNVISEDVSKAFAHVRRPDIAQLRSLRSLSFSANDQFYLISEIKAINSAKILVTLLDSRQNKTFELRTQIVDIDVDNKWQKINLSYTVPEGLSYGIVNVTQNVMSYGYYPEDGPEKTYFTYKNKISIDSLNIENPKKGYVRSQKIQFQGVMNDKDKHKPIYYYYRIGGSGKFNKVETDDKPTQISNGEERQNISFSFIIDSDLRGSQKLEIFASDLPKYNSIKRVLDKSNVIEYNITLTDVPVFGITPPTLRHYQYNTTIEFNTSIIDDTLISLKGYIDNSILVVDQNISVVGKLSGKIQVPIPQTLEYGYHSLQFYAIDEFDVKSSVVGFPFYLIHNPTITEVTIDPNWTRQNDSIYIKFNYDDVDKDKKMYVFVQIGDKVPTEHSGFLKSEGTLSQKYDVYVLIPADEPLGNKEVRIWLSNDENPMNNSIGAFPSNYGNHTIRVTFQPGIDIHFPSKTIYQNNEKIHLVGTASADSDLTFTYYVDDIPQEGNKVVKITKQEQELSESFTIPNDLMYGWHKLIVSSVDNNGLTSGSDSFAFYVTNVPKINKFTLSTNRIVEKTNLSATVDFFDHDFLKEVMFYIQFNEEKPILIKTIESKGEDDSLNFSFNISDLAIGNHSITIYIKDSENHTSYTSMIAFEIIKYVPQEENKPSGTSGSENSDDTKGRKDSSKLNKTGLIVGVAIVAVILVILIIVATILMIKKKKASQGAKQFSSESGSELEETHDADIIESTITNIIGEEATLDNPVFVGGEIADDSDLFNDHDFASDDDEP</sequence>
<reference evidence="3" key="1">
    <citation type="submission" date="2006-10" db="EMBL/GenBank/DDBJ databases">
        <authorList>
            <person name="Amadeo P."/>
            <person name="Zhao Q."/>
            <person name="Wortman J."/>
            <person name="Fraser-Liggett C."/>
            <person name="Carlton J."/>
        </authorList>
    </citation>
    <scope>NUCLEOTIDE SEQUENCE</scope>
    <source>
        <strain evidence="3">G3</strain>
    </source>
</reference>
<dbReference type="InParanoid" id="A2DU99"/>
<evidence type="ECO:0000256" key="2">
    <source>
        <dbReference type="SAM" id="Phobius"/>
    </source>
</evidence>
<keyword evidence="2" id="KW-0472">Membrane</keyword>
<dbReference type="VEuPathDB" id="TrichDB:TVAG_278580"/>
<reference evidence="3" key="2">
    <citation type="journal article" date="2007" name="Science">
        <title>Draft genome sequence of the sexually transmitted pathogen Trichomonas vaginalis.</title>
        <authorList>
            <person name="Carlton J.M."/>
            <person name="Hirt R.P."/>
            <person name="Silva J.C."/>
            <person name="Delcher A.L."/>
            <person name="Schatz M."/>
            <person name="Zhao Q."/>
            <person name="Wortman J.R."/>
            <person name="Bidwell S.L."/>
            <person name="Alsmark U.C.M."/>
            <person name="Besteiro S."/>
            <person name="Sicheritz-Ponten T."/>
            <person name="Noel C.J."/>
            <person name="Dacks J.B."/>
            <person name="Foster P.G."/>
            <person name="Simillion C."/>
            <person name="Van de Peer Y."/>
            <person name="Miranda-Saavedra D."/>
            <person name="Barton G.J."/>
            <person name="Westrop G.D."/>
            <person name="Mueller S."/>
            <person name="Dessi D."/>
            <person name="Fiori P.L."/>
            <person name="Ren Q."/>
            <person name="Paulsen I."/>
            <person name="Zhang H."/>
            <person name="Bastida-Corcuera F.D."/>
            <person name="Simoes-Barbosa A."/>
            <person name="Brown M.T."/>
            <person name="Hayes R.D."/>
            <person name="Mukherjee M."/>
            <person name="Okumura C.Y."/>
            <person name="Schneider R."/>
            <person name="Smith A.J."/>
            <person name="Vanacova S."/>
            <person name="Villalvazo M."/>
            <person name="Haas B.J."/>
            <person name="Pertea M."/>
            <person name="Feldblyum T.V."/>
            <person name="Utterback T.R."/>
            <person name="Shu C.L."/>
            <person name="Osoegawa K."/>
            <person name="de Jong P.J."/>
            <person name="Hrdy I."/>
            <person name="Horvathova L."/>
            <person name="Zubacova Z."/>
            <person name="Dolezal P."/>
            <person name="Malik S.B."/>
            <person name="Logsdon J.M. Jr."/>
            <person name="Henze K."/>
            <person name="Gupta A."/>
            <person name="Wang C.C."/>
            <person name="Dunne R.L."/>
            <person name="Upcroft J.A."/>
            <person name="Upcroft P."/>
            <person name="White O."/>
            <person name="Salzberg S.L."/>
            <person name="Tang P."/>
            <person name="Chiu C.-H."/>
            <person name="Lee Y.-S."/>
            <person name="Embley T.M."/>
            <person name="Coombs G.H."/>
            <person name="Mottram J.C."/>
            <person name="Tachezy J."/>
            <person name="Fraser-Liggett C.M."/>
            <person name="Johnson P.J."/>
        </authorList>
    </citation>
    <scope>NUCLEOTIDE SEQUENCE [LARGE SCALE GENOMIC DNA]</scope>
    <source>
        <strain evidence="3">G3</strain>
    </source>
</reference>
<dbReference type="RefSeq" id="XP_001328315.1">
    <property type="nucleotide sequence ID" value="XM_001328280.1"/>
</dbReference>
<protein>
    <recommendedName>
        <fullName evidence="5">Bap-like</fullName>
    </recommendedName>
</protein>
<evidence type="ECO:0000256" key="1">
    <source>
        <dbReference type="SAM" id="MobiDB-lite"/>
    </source>
</evidence>
<organism evidence="3 4">
    <name type="scientific">Trichomonas vaginalis (strain ATCC PRA-98 / G3)</name>
    <dbReference type="NCBI Taxonomy" id="412133"/>
    <lineage>
        <taxon>Eukaryota</taxon>
        <taxon>Metamonada</taxon>
        <taxon>Parabasalia</taxon>
        <taxon>Trichomonadida</taxon>
        <taxon>Trichomonadidae</taxon>
        <taxon>Trichomonas</taxon>
    </lineage>
</organism>
<feature type="region of interest" description="Disordered" evidence="1">
    <location>
        <begin position="2205"/>
        <end position="2227"/>
    </location>
</feature>
<feature type="transmembrane region" description="Helical" evidence="2">
    <location>
        <begin position="2235"/>
        <end position="2258"/>
    </location>
</feature>
<keyword evidence="2" id="KW-0812">Transmembrane</keyword>
<evidence type="ECO:0000313" key="3">
    <source>
        <dbReference type="EMBL" id="EAY16092.1"/>
    </source>
</evidence>
<evidence type="ECO:0008006" key="5">
    <source>
        <dbReference type="Google" id="ProtNLM"/>
    </source>
</evidence>
<dbReference type="PANTHER" id="PTHR46155:SF1">
    <property type="entry name" value="BIFUNCTIONAL INHIBITOR_LIPID-TRANSFER PROTEIN_SEED STORAGE 2S ALBUMIN SUPERFAMILY PROTEIN"/>
    <property type="match status" value="1"/>
</dbReference>
<dbReference type="KEGG" id="tva:4774099"/>